<proteinExistence type="predicted"/>
<dbReference type="AlphaFoldDB" id="A0A101GPZ5"/>
<evidence type="ECO:0000313" key="3">
    <source>
        <dbReference type="Proteomes" id="UP000054323"/>
    </source>
</evidence>
<dbReference type="EMBL" id="LGGD01000061">
    <property type="protein sequence ID" value="KUK62508.1"/>
    <property type="molecule type" value="Genomic_DNA"/>
</dbReference>
<protein>
    <submittedName>
        <fullName evidence="2">Uncharacterized protein</fullName>
    </submittedName>
</protein>
<dbReference type="Proteomes" id="UP000054323">
    <property type="component" value="Unassembled WGS sequence"/>
</dbReference>
<evidence type="ECO:0000256" key="1">
    <source>
        <dbReference type="SAM" id="MobiDB-lite"/>
    </source>
</evidence>
<accession>A0A101GPZ5</accession>
<name>A0A101GPZ5_9EURY</name>
<sequence length="74" mass="7849">MNYPPLAQGVFPLCPASPAEIKRGYGGFYRAGMMSERSPAGMNSRIAPFANSRRGSAKSNLRLGSAKQTLTSGL</sequence>
<comment type="caution">
    <text evidence="2">The sequence shown here is derived from an EMBL/GenBank/DDBJ whole genome shotgun (WGS) entry which is preliminary data.</text>
</comment>
<organism evidence="2 3">
    <name type="scientific">Methanoculleus marisnigri</name>
    <dbReference type="NCBI Taxonomy" id="2198"/>
    <lineage>
        <taxon>Archaea</taxon>
        <taxon>Methanobacteriati</taxon>
        <taxon>Methanobacteriota</taxon>
        <taxon>Stenosarchaea group</taxon>
        <taxon>Methanomicrobia</taxon>
        <taxon>Methanomicrobiales</taxon>
        <taxon>Methanomicrobiaceae</taxon>
        <taxon>Methanoculleus</taxon>
    </lineage>
</organism>
<gene>
    <name evidence="2" type="ORF">XD82_0652</name>
</gene>
<evidence type="ECO:0000313" key="2">
    <source>
        <dbReference type="EMBL" id="KUK62508.1"/>
    </source>
</evidence>
<reference evidence="3" key="1">
    <citation type="journal article" date="2015" name="MBio">
        <title>Genome-Resolved Metagenomic Analysis Reveals Roles for Candidate Phyla and Other Microbial Community Members in Biogeochemical Transformations in Oil Reservoirs.</title>
        <authorList>
            <person name="Hu P."/>
            <person name="Tom L."/>
            <person name="Singh A."/>
            <person name="Thomas B.C."/>
            <person name="Baker B.J."/>
            <person name="Piceno Y.M."/>
            <person name="Andersen G.L."/>
            <person name="Banfield J.F."/>
        </authorList>
    </citation>
    <scope>NUCLEOTIDE SEQUENCE [LARGE SCALE GENOMIC DNA]</scope>
</reference>
<feature type="region of interest" description="Disordered" evidence="1">
    <location>
        <begin position="51"/>
        <end position="74"/>
    </location>
</feature>